<evidence type="ECO:0000256" key="2">
    <source>
        <dbReference type="ARBA" id="ARBA00022771"/>
    </source>
</evidence>
<dbReference type="GO" id="GO:0008270">
    <property type="term" value="F:zinc ion binding"/>
    <property type="evidence" value="ECO:0007669"/>
    <property type="project" value="UniProtKB-KW"/>
</dbReference>
<gene>
    <name evidence="7" type="ORF">AAWM_04068</name>
</gene>
<evidence type="ECO:0000256" key="4">
    <source>
        <dbReference type="SAM" id="Coils"/>
    </source>
</evidence>
<protein>
    <recommendedName>
        <fullName evidence="6">Zinc finger PHD-type domain-containing protein</fullName>
    </recommendedName>
</protein>
<dbReference type="InterPro" id="IPR013083">
    <property type="entry name" value="Znf_RING/FYVE/PHD"/>
</dbReference>
<evidence type="ECO:0000256" key="1">
    <source>
        <dbReference type="ARBA" id="ARBA00022723"/>
    </source>
</evidence>
<keyword evidence="3" id="KW-0862">Zinc</keyword>
<feature type="coiled-coil region" evidence="4">
    <location>
        <begin position="311"/>
        <end position="400"/>
    </location>
</feature>
<feature type="region of interest" description="Disordered" evidence="5">
    <location>
        <begin position="191"/>
        <end position="297"/>
    </location>
</feature>
<comment type="caution">
    <text evidence="7">The sequence shown here is derived from an EMBL/GenBank/DDBJ whole genome shotgun (WGS) entry which is preliminary data.</text>
</comment>
<keyword evidence="2" id="KW-0863">Zinc-finger</keyword>
<evidence type="ECO:0000256" key="5">
    <source>
        <dbReference type="SAM" id="MobiDB-lite"/>
    </source>
</evidence>
<dbReference type="Proteomes" id="UP000286921">
    <property type="component" value="Unassembled WGS sequence"/>
</dbReference>
<keyword evidence="4" id="KW-0175">Coiled coil</keyword>
<evidence type="ECO:0000259" key="6">
    <source>
        <dbReference type="SMART" id="SM00249"/>
    </source>
</evidence>
<dbReference type="InterPro" id="IPR011011">
    <property type="entry name" value="Znf_FYVE_PHD"/>
</dbReference>
<evidence type="ECO:0000313" key="8">
    <source>
        <dbReference type="Proteomes" id="UP000286921"/>
    </source>
</evidence>
<dbReference type="CDD" id="cd15537">
    <property type="entry name" value="PHD_BS69"/>
    <property type="match status" value="1"/>
</dbReference>
<proteinExistence type="predicted"/>
<dbReference type="SMART" id="SM00249">
    <property type="entry name" value="PHD"/>
    <property type="match status" value="1"/>
</dbReference>
<sequence length="421" mass="46871">MSIQNGVNFVISSFNLTQQASAQFQPPIHQDYPSESGLRTLITSLTKVMAVRKTRTGRLARAAQGQRHSVRSSPVKSPRTNPTRTGRQRVTQESLNQPDELLLPRITSWSDTLAAVEKHSLGTQIHEYKEWRRNGSAHEDYCRICQAEGGMLEPCSTCRLAFHADCIPAGWLRDFRDSLFCPICVRRGWHTTPPPLTPPGSPSPAEQEDSASAAAPATSVLDPGTNPSSNTLSHIGASGRPSGVSSVQQARTGDRQDISAGDSTAPKPLYNLLGNDDEATDDIGTPQRPRRQRKSRYTNLPAEVDTALSVLYRELESNESLRREVEELRSENTKCNQTIRIRDLSIIALRRELDYRRSSEQEMETLRATATQLENAKKEIQELRARNEALNAELQTSRHETTEAQALVQDWKAKLSQLIGN</sequence>
<feature type="compositionally biased region" description="Polar residues" evidence="5">
    <location>
        <begin position="71"/>
        <end position="97"/>
    </location>
</feature>
<keyword evidence="8" id="KW-1185">Reference proteome</keyword>
<accession>A0A401KPG3</accession>
<dbReference type="EMBL" id="BDHI01000007">
    <property type="protein sequence ID" value="GCB21183.1"/>
    <property type="molecule type" value="Genomic_DNA"/>
</dbReference>
<name>A0A401KPG3_ASPAW</name>
<feature type="domain" description="Zinc finger PHD-type" evidence="6">
    <location>
        <begin position="141"/>
        <end position="185"/>
    </location>
</feature>
<organism evidence="7 8">
    <name type="scientific">Aspergillus awamori</name>
    <name type="common">Black koji mold</name>
    <dbReference type="NCBI Taxonomy" id="105351"/>
    <lineage>
        <taxon>Eukaryota</taxon>
        <taxon>Fungi</taxon>
        <taxon>Dikarya</taxon>
        <taxon>Ascomycota</taxon>
        <taxon>Pezizomycotina</taxon>
        <taxon>Eurotiomycetes</taxon>
        <taxon>Eurotiomycetidae</taxon>
        <taxon>Eurotiales</taxon>
        <taxon>Aspergillaceae</taxon>
        <taxon>Aspergillus</taxon>
    </lineage>
</organism>
<feature type="region of interest" description="Disordered" evidence="5">
    <location>
        <begin position="57"/>
        <end position="97"/>
    </location>
</feature>
<keyword evidence="1" id="KW-0479">Metal-binding</keyword>
<reference evidence="7 8" key="1">
    <citation type="submission" date="2016-09" db="EMBL/GenBank/DDBJ databases">
        <title>Aspergillus awamori IFM 58123T.</title>
        <authorList>
            <person name="Kusuya Y."/>
            <person name="Shimizu M."/>
            <person name="Takahashi H."/>
            <person name="Yaguchi T."/>
        </authorList>
    </citation>
    <scope>NUCLEOTIDE SEQUENCE [LARGE SCALE GENOMIC DNA]</scope>
    <source>
        <strain evidence="7 8">IFM 58123</strain>
    </source>
</reference>
<evidence type="ECO:0000256" key="3">
    <source>
        <dbReference type="ARBA" id="ARBA00022833"/>
    </source>
</evidence>
<evidence type="ECO:0000313" key="7">
    <source>
        <dbReference type="EMBL" id="GCB21183.1"/>
    </source>
</evidence>
<dbReference type="SUPFAM" id="SSF57903">
    <property type="entry name" value="FYVE/PHD zinc finger"/>
    <property type="match status" value="1"/>
</dbReference>
<dbReference type="STRING" id="105351.A0A401KPG3"/>
<dbReference type="AlphaFoldDB" id="A0A401KPG3"/>
<dbReference type="InterPro" id="IPR001965">
    <property type="entry name" value="Znf_PHD"/>
</dbReference>
<dbReference type="Gene3D" id="3.30.40.10">
    <property type="entry name" value="Zinc/RING finger domain, C3HC4 (zinc finger)"/>
    <property type="match status" value="1"/>
</dbReference>
<feature type="compositionally biased region" description="Pro residues" evidence="5">
    <location>
        <begin position="192"/>
        <end position="202"/>
    </location>
</feature>